<evidence type="ECO:0000313" key="3">
    <source>
        <dbReference type="Proteomes" id="UP001454036"/>
    </source>
</evidence>
<dbReference type="AlphaFoldDB" id="A0AAV3PZ56"/>
<gene>
    <name evidence="2" type="ORF">LIER_14440</name>
</gene>
<dbReference type="EMBL" id="BAABME010003027">
    <property type="protein sequence ID" value="GAA0157102.1"/>
    <property type="molecule type" value="Genomic_DNA"/>
</dbReference>
<comment type="caution">
    <text evidence="2">The sequence shown here is derived from an EMBL/GenBank/DDBJ whole genome shotgun (WGS) entry which is preliminary data.</text>
</comment>
<keyword evidence="1" id="KW-0472">Membrane</keyword>
<feature type="transmembrane region" description="Helical" evidence="1">
    <location>
        <begin position="9"/>
        <end position="31"/>
    </location>
</feature>
<accession>A0AAV3PZ56</accession>
<name>A0AAV3PZ56_LITER</name>
<keyword evidence="1" id="KW-0812">Transmembrane</keyword>
<sequence length="89" mass="10471">MVRIWPDKVVLGVGMNFMLLMLEFAAFVVVWKEVGLEIEFCYRKFWPENCRVDNRRRKTPSSPVKVAVDPSRKYQLNPLLKHKCLTSTL</sequence>
<keyword evidence="3" id="KW-1185">Reference proteome</keyword>
<proteinExistence type="predicted"/>
<keyword evidence="1" id="KW-1133">Transmembrane helix</keyword>
<dbReference type="Proteomes" id="UP001454036">
    <property type="component" value="Unassembled WGS sequence"/>
</dbReference>
<evidence type="ECO:0000256" key="1">
    <source>
        <dbReference type="SAM" id="Phobius"/>
    </source>
</evidence>
<protein>
    <submittedName>
        <fullName evidence="2">Uncharacterized protein</fullName>
    </submittedName>
</protein>
<evidence type="ECO:0000313" key="2">
    <source>
        <dbReference type="EMBL" id="GAA0157102.1"/>
    </source>
</evidence>
<organism evidence="2 3">
    <name type="scientific">Lithospermum erythrorhizon</name>
    <name type="common">Purple gromwell</name>
    <name type="synonym">Lithospermum officinale var. erythrorhizon</name>
    <dbReference type="NCBI Taxonomy" id="34254"/>
    <lineage>
        <taxon>Eukaryota</taxon>
        <taxon>Viridiplantae</taxon>
        <taxon>Streptophyta</taxon>
        <taxon>Embryophyta</taxon>
        <taxon>Tracheophyta</taxon>
        <taxon>Spermatophyta</taxon>
        <taxon>Magnoliopsida</taxon>
        <taxon>eudicotyledons</taxon>
        <taxon>Gunneridae</taxon>
        <taxon>Pentapetalae</taxon>
        <taxon>asterids</taxon>
        <taxon>lamiids</taxon>
        <taxon>Boraginales</taxon>
        <taxon>Boraginaceae</taxon>
        <taxon>Boraginoideae</taxon>
        <taxon>Lithospermeae</taxon>
        <taxon>Lithospermum</taxon>
    </lineage>
</organism>
<reference evidence="2 3" key="1">
    <citation type="submission" date="2024-01" db="EMBL/GenBank/DDBJ databases">
        <title>The complete chloroplast genome sequence of Lithospermum erythrorhizon: insights into the phylogenetic relationship among Boraginaceae species and the maternal lineages of purple gromwells.</title>
        <authorList>
            <person name="Okada T."/>
            <person name="Watanabe K."/>
        </authorList>
    </citation>
    <scope>NUCLEOTIDE SEQUENCE [LARGE SCALE GENOMIC DNA]</scope>
</reference>